<evidence type="ECO:0000313" key="7">
    <source>
        <dbReference type="EMBL" id="GEP69587.1"/>
    </source>
</evidence>
<dbReference type="Pfam" id="PF13515">
    <property type="entry name" value="FUSC_2"/>
    <property type="match status" value="1"/>
</dbReference>
<dbReference type="GO" id="GO:0016020">
    <property type="term" value="C:membrane"/>
    <property type="evidence" value="ECO:0007669"/>
    <property type="project" value="UniProtKB-SubCell"/>
</dbReference>
<gene>
    <name evidence="7" type="ORF">CSO01_23020</name>
</gene>
<feature type="transmembrane region" description="Helical" evidence="5">
    <location>
        <begin position="152"/>
        <end position="173"/>
    </location>
</feature>
<feature type="domain" description="Integral membrane bound transporter" evidence="6">
    <location>
        <begin position="213"/>
        <end position="336"/>
    </location>
</feature>
<evidence type="ECO:0000313" key="8">
    <source>
        <dbReference type="Proteomes" id="UP000321798"/>
    </source>
</evidence>
<feature type="transmembrane region" description="Helical" evidence="5">
    <location>
        <begin position="75"/>
        <end position="95"/>
    </location>
</feature>
<feature type="transmembrane region" description="Helical" evidence="5">
    <location>
        <begin position="294"/>
        <end position="322"/>
    </location>
</feature>
<comment type="subcellular location">
    <subcellularLocation>
        <location evidence="1">Membrane</location>
        <topology evidence="1">Multi-pass membrane protein</topology>
    </subcellularLocation>
</comment>
<accession>A0A512PEE4</accession>
<dbReference type="EMBL" id="BKAL01000007">
    <property type="protein sequence ID" value="GEP69587.1"/>
    <property type="molecule type" value="Genomic_DNA"/>
</dbReference>
<feature type="transmembrane region" description="Helical" evidence="5">
    <location>
        <begin position="101"/>
        <end position="120"/>
    </location>
</feature>
<feature type="transmembrane region" description="Helical" evidence="5">
    <location>
        <begin position="127"/>
        <end position="146"/>
    </location>
</feature>
<sequence>MSVTAHLPHPRELLRVGPHAEAHWVAIRTGIAVAVPLTVLTATGRTQWAVYAAFGAFAAVYGRSSGYRRRAHMQVAAAITLTVAVVGGAAVSAMLGTGGTARWAVVGASALVAVAGSLVGDAVGWRPAGPLFAVFAVATCASVPAAPADIAAAALVAGGSAAFAVLVGLSGALSARRRARDRLPSPPSGLRLLVDEPAVRRHALRYAVAVLVAGSVATLVGIGHPAWAMVAAVAPLSVSDTPGQVLRAAHRVAGTAAGLLVAAVLLSFGLTGGVLVLVVVLLQVVTEMLVVRNYGLAMLTITPLALLMNTLAGTASAGALIGDRAIETAIGAVVGCGVALVSAWVLRRS</sequence>
<protein>
    <submittedName>
        <fullName evidence="7">FUSC family protein</fullName>
    </submittedName>
</protein>
<organism evidence="7 8">
    <name type="scientific">Cellulomonas soli</name>
    <dbReference type="NCBI Taxonomy" id="931535"/>
    <lineage>
        <taxon>Bacteria</taxon>
        <taxon>Bacillati</taxon>
        <taxon>Actinomycetota</taxon>
        <taxon>Actinomycetes</taxon>
        <taxon>Micrococcales</taxon>
        <taxon>Cellulomonadaceae</taxon>
        <taxon>Cellulomonas</taxon>
    </lineage>
</organism>
<keyword evidence="8" id="KW-1185">Reference proteome</keyword>
<evidence type="ECO:0000259" key="6">
    <source>
        <dbReference type="Pfam" id="PF13515"/>
    </source>
</evidence>
<dbReference type="Proteomes" id="UP000321798">
    <property type="component" value="Unassembled WGS sequence"/>
</dbReference>
<evidence type="ECO:0000256" key="3">
    <source>
        <dbReference type="ARBA" id="ARBA00022989"/>
    </source>
</evidence>
<comment type="caution">
    <text evidence="7">The sequence shown here is derived from an EMBL/GenBank/DDBJ whole genome shotgun (WGS) entry which is preliminary data.</text>
</comment>
<evidence type="ECO:0000256" key="4">
    <source>
        <dbReference type="ARBA" id="ARBA00023136"/>
    </source>
</evidence>
<dbReference type="OrthoDB" id="4989419at2"/>
<feature type="transmembrane region" description="Helical" evidence="5">
    <location>
        <begin position="256"/>
        <end position="282"/>
    </location>
</feature>
<dbReference type="RefSeq" id="WP_146953338.1">
    <property type="nucleotide sequence ID" value="NZ_BAABBJ010000007.1"/>
</dbReference>
<keyword evidence="4 5" id="KW-0472">Membrane</keyword>
<feature type="transmembrane region" description="Helical" evidence="5">
    <location>
        <begin position="328"/>
        <end position="346"/>
    </location>
</feature>
<proteinExistence type="predicted"/>
<evidence type="ECO:0000256" key="1">
    <source>
        <dbReference type="ARBA" id="ARBA00004141"/>
    </source>
</evidence>
<name>A0A512PEE4_9CELL</name>
<feature type="transmembrane region" description="Helical" evidence="5">
    <location>
        <begin position="46"/>
        <end position="63"/>
    </location>
</feature>
<keyword evidence="3 5" id="KW-1133">Transmembrane helix</keyword>
<reference evidence="7 8" key="1">
    <citation type="submission" date="2019-07" db="EMBL/GenBank/DDBJ databases">
        <title>Whole genome shotgun sequence of Cellulomonas soli NBRC 109434.</title>
        <authorList>
            <person name="Hosoyama A."/>
            <person name="Uohara A."/>
            <person name="Ohji S."/>
            <person name="Ichikawa N."/>
        </authorList>
    </citation>
    <scope>NUCLEOTIDE SEQUENCE [LARGE SCALE GENOMIC DNA]</scope>
    <source>
        <strain evidence="7 8">NBRC 109434</strain>
    </source>
</reference>
<evidence type="ECO:0000256" key="5">
    <source>
        <dbReference type="SAM" id="Phobius"/>
    </source>
</evidence>
<dbReference type="AlphaFoldDB" id="A0A512PEE4"/>
<feature type="transmembrane region" description="Helical" evidence="5">
    <location>
        <begin position="206"/>
        <end position="236"/>
    </location>
</feature>
<evidence type="ECO:0000256" key="2">
    <source>
        <dbReference type="ARBA" id="ARBA00022692"/>
    </source>
</evidence>
<dbReference type="InterPro" id="IPR049453">
    <property type="entry name" value="Memb_transporter_dom"/>
</dbReference>
<keyword evidence="2 5" id="KW-0812">Transmembrane</keyword>